<sequence>MSGFTGRTVTSNGVRLAVREYGEPGRTTVVLVHGYPDTQAVWEPVARFLADDFHVVTYDVRGAGASTRPRRTRSYVMDELNGDLHAVLDAVSPDRPVHLVGHDWGSVQSWAAVAGARADGRIASFTSISGPCIEHFGQWVRDRLRRPTPRHMRQLLGQLARSWYLVGGMIPGVGRMVWHLGGTRLFPVLVERTEGIERTPAATFKKDALHGMKLYKANGLRFLRPGRMIRTGVPVQVIAPTRDRFVSPEQSKDLARYTGRLWRRELPAGHWGSIAAHSGAVATAVAELVHHIEGRDEPAALKRARVTALPAPRTAERAATS</sequence>
<dbReference type="OrthoDB" id="4220752at2"/>
<evidence type="ECO:0000313" key="2">
    <source>
        <dbReference type="EMBL" id="TMR30112.1"/>
    </source>
</evidence>
<dbReference type="Pfam" id="PF00561">
    <property type="entry name" value="Abhydrolase_1"/>
    <property type="match status" value="1"/>
</dbReference>
<dbReference type="InterPro" id="IPR000073">
    <property type="entry name" value="AB_hydrolase_1"/>
</dbReference>
<comment type="caution">
    <text evidence="2">The sequence shown here is derived from an EMBL/GenBank/DDBJ whole genome shotgun (WGS) entry which is preliminary data.</text>
</comment>
<keyword evidence="2" id="KW-0378">Hydrolase</keyword>
<dbReference type="SUPFAM" id="SSF53474">
    <property type="entry name" value="alpha/beta-Hydrolases"/>
    <property type="match status" value="1"/>
</dbReference>
<feature type="domain" description="AB hydrolase-1" evidence="1">
    <location>
        <begin position="28"/>
        <end position="273"/>
    </location>
</feature>
<keyword evidence="3" id="KW-1185">Reference proteome</keyword>
<protein>
    <submittedName>
        <fullName evidence="2">Alpha/beta fold hydrolase</fullName>
    </submittedName>
</protein>
<dbReference type="AlphaFoldDB" id="A0A5S4GB70"/>
<reference evidence="2 3" key="1">
    <citation type="submission" date="2019-05" db="EMBL/GenBank/DDBJ databases">
        <title>Draft genome sequence of Actinomadura geliboluensis A8036.</title>
        <authorList>
            <person name="Saricaoglu S."/>
            <person name="Isik K."/>
        </authorList>
    </citation>
    <scope>NUCLEOTIDE SEQUENCE [LARGE SCALE GENOMIC DNA]</scope>
    <source>
        <strain evidence="2 3">A8036</strain>
    </source>
</reference>
<dbReference type="Proteomes" id="UP000305238">
    <property type="component" value="Unassembled WGS sequence"/>
</dbReference>
<dbReference type="GO" id="GO:0016787">
    <property type="term" value="F:hydrolase activity"/>
    <property type="evidence" value="ECO:0007669"/>
    <property type="project" value="UniProtKB-KW"/>
</dbReference>
<accession>A0A5S4GB70</accession>
<dbReference type="PANTHER" id="PTHR43329">
    <property type="entry name" value="EPOXIDE HYDROLASE"/>
    <property type="match status" value="1"/>
</dbReference>
<name>A0A5S4GB70_9ACTN</name>
<proteinExistence type="predicted"/>
<gene>
    <name evidence="2" type="ORF">ETD96_34335</name>
</gene>
<dbReference type="Gene3D" id="3.40.50.1820">
    <property type="entry name" value="alpha/beta hydrolase"/>
    <property type="match status" value="1"/>
</dbReference>
<dbReference type="RefSeq" id="WP_138640647.1">
    <property type="nucleotide sequence ID" value="NZ_JASWDG010000019.1"/>
</dbReference>
<evidence type="ECO:0000313" key="3">
    <source>
        <dbReference type="Proteomes" id="UP000305238"/>
    </source>
</evidence>
<dbReference type="InterPro" id="IPR029058">
    <property type="entry name" value="AB_hydrolase_fold"/>
</dbReference>
<evidence type="ECO:0000259" key="1">
    <source>
        <dbReference type="Pfam" id="PF00561"/>
    </source>
</evidence>
<dbReference type="EMBL" id="VCKZ01000355">
    <property type="protein sequence ID" value="TMR30112.1"/>
    <property type="molecule type" value="Genomic_DNA"/>
</dbReference>
<organism evidence="2 3">
    <name type="scientific">Actinomadura geliboluensis</name>
    <dbReference type="NCBI Taxonomy" id="882440"/>
    <lineage>
        <taxon>Bacteria</taxon>
        <taxon>Bacillati</taxon>
        <taxon>Actinomycetota</taxon>
        <taxon>Actinomycetes</taxon>
        <taxon>Streptosporangiales</taxon>
        <taxon>Thermomonosporaceae</taxon>
        <taxon>Actinomadura</taxon>
    </lineage>
</organism>